<reference evidence="1 2" key="1">
    <citation type="submission" date="2017-02" db="EMBL/GenBank/DDBJ databases">
        <title>Ketogulonicigenium robustum SPU B003 Genome sequencing and assembly.</title>
        <authorList>
            <person name="Li Y."/>
            <person name="Liu L."/>
            <person name="Wang C."/>
            <person name="Zhang M."/>
            <person name="Zhang T."/>
            <person name="Zhang Y."/>
        </authorList>
    </citation>
    <scope>NUCLEOTIDE SEQUENCE [LARGE SCALE GENOMIC DNA]</scope>
    <source>
        <strain evidence="1 2">SPU_B003</strain>
    </source>
</reference>
<evidence type="ECO:0000313" key="2">
    <source>
        <dbReference type="Proteomes" id="UP000242447"/>
    </source>
</evidence>
<evidence type="ECO:0000313" key="1">
    <source>
        <dbReference type="EMBL" id="ARO15312.1"/>
    </source>
</evidence>
<keyword evidence="2" id="KW-1185">Reference proteome</keyword>
<dbReference type="STRING" id="92947.BVG79_01970"/>
<evidence type="ECO:0008006" key="3">
    <source>
        <dbReference type="Google" id="ProtNLM"/>
    </source>
</evidence>
<dbReference type="RefSeq" id="WP_085786725.1">
    <property type="nucleotide sequence ID" value="NZ_CP019937.1"/>
</dbReference>
<gene>
    <name evidence="1" type="ORF">BVG79_01970</name>
</gene>
<accession>A0A1W6P1C4</accession>
<dbReference type="AlphaFoldDB" id="A0A1W6P1C4"/>
<sequence>MTRKNLVVVRAGSNSLHHRWLDIPDDARSYDVVVSFFDTAAFAAFQPRDGVRAVLIKGGKWDGLFKTFADIDIDAYDYFWLPDDDIDASATTVNEIFRLCRQSGLAVAQPALTHDSYFSHFIFMQCPGFRLRYTNYVEIMVPCLNRNILRQALPLFEGTMSGFGLDYTWCRWADSGPFNVAILDTVAVHHTRPVGKVLQSAMTDAGKPTSEEEEEILKARYDLVERTVPLAFAGVRTDGGPVIGRVAVGWRMVRGWWPIRHTFHERRKAFWAIIKIARRQLTKRLDMRTL</sequence>
<proteinExistence type="predicted"/>
<organism evidence="1 2">
    <name type="scientific">Ketogulonicigenium robustum</name>
    <dbReference type="NCBI Taxonomy" id="92947"/>
    <lineage>
        <taxon>Bacteria</taxon>
        <taxon>Pseudomonadati</taxon>
        <taxon>Pseudomonadota</taxon>
        <taxon>Alphaproteobacteria</taxon>
        <taxon>Rhodobacterales</taxon>
        <taxon>Roseobacteraceae</taxon>
        <taxon>Ketogulonicigenium</taxon>
    </lineage>
</organism>
<dbReference type="EMBL" id="CP019937">
    <property type="protein sequence ID" value="ARO15312.1"/>
    <property type="molecule type" value="Genomic_DNA"/>
</dbReference>
<dbReference type="Proteomes" id="UP000242447">
    <property type="component" value="Chromosome"/>
</dbReference>
<dbReference type="Pfam" id="PF05212">
    <property type="entry name" value="DUF707"/>
    <property type="match status" value="1"/>
</dbReference>
<name>A0A1W6P1C4_9RHOB</name>
<protein>
    <recommendedName>
        <fullName evidence="3">DUF707 domain-containing protein</fullName>
    </recommendedName>
</protein>
<dbReference type="InterPro" id="IPR007877">
    <property type="entry name" value="DUF707"/>
</dbReference>
<dbReference type="OrthoDB" id="7810870at2"/>
<dbReference type="KEGG" id="kro:BVG79_01970"/>